<dbReference type="EMBL" id="JAEMWU010000001">
    <property type="protein sequence ID" value="MBN8204578.1"/>
    <property type="molecule type" value="Genomic_DNA"/>
</dbReference>
<accession>A0A939IUF1</accession>
<dbReference type="InterPro" id="IPR009057">
    <property type="entry name" value="Homeodomain-like_sf"/>
</dbReference>
<sequence>MADGLRQRKMLLTRRRMEQAAVDLAYEEGVASVTVDRICERAMVSRSTFFNYFPSLEVAIFGEALEYDPELTQRLLTRHASDLAIAASLIVTESVRGQTDDAVTRRRLALFAREPGTTTSVSWASDLSRTRLITVIADWLEAHRERARLPEEDSATEARIIVAMSISLGDEAIREMHEVDGDVVIDLAAYERARRRLSAVLADPAE</sequence>
<evidence type="ECO:0000256" key="1">
    <source>
        <dbReference type="ARBA" id="ARBA00023125"/>
    </source>
</evidence>
<dbReference type="InterPro" id="IPR050624">
    <property type="entry name" value="HTH-type_Tx_Regulator"/>
</dbReference>
<dbReference type="RefSeq" id="WP_206822514.1">
    <property type="nucleotide sequence ID" value="NZ_CP063379.1"/>
</dbReference>
<dbReference type="SUPFAM" id="SSF46689">
    <property type="entry name" value="Homeodomain-like"/>
    <property type="match status" value="1"/>
</dbReference>
<dbReference type="InterPro" id="IPR001647">
    <property type="entry name" value="HTH_TetR"/>
</dbReference>
<evidence type="ECO:0000256" key="2">
    <source>
        <dbReference type="PROSITE-ProRule" id="PRU00335"/>
    </source>
</evidence>
<organism evidence="4 5">
    <name type="scientific">Microbacterium esteraromaticum</name>
    <dbReference type="NCBI Taxonomy" id="57043"/>
    <lineage>
        <taxon>Bacteria</taxon>
        <taxon>Bacillati</taxon>
        <taxon>Actinomycetota</taxon>
        <taxon>Actinomycetes</taxon>
        <taxon>Micrococcales</taxon>
        <taxon>Microbacteriaceae</taxon>
        <taxon>Microbacterium</taxon>
    </lineage>
</organism>
<reference evidence="4" key="1">
    <citation type="submission" date="2020-12" db="EMBL/GenBank/DDBJ databases">
        <title>PHA producing bacteria isolated from mangrove.</title>
        <authorList>
            <person name="Zheng W."/>
            <person name="Yu S."/>
            <person name="Huang Y."/>
        </authorList>
    </citation>
    <scope>NUCLEOTIDE SEQUENCE</scope>
    <source>
        <strain evidence="4">GN8-5</strain>
    </source>
</reference>
<evidence type="ECO:0000313" key="5">
    <source>
        <dbReference type="Proteomes" id="UP000664385"/>
    </source>
</evidence>
<dbReference type="Proteomes" id="UP000664385">
    <property type="component" value="Unassembled WGS sequence"/>
</dbReference>
<feature type="domain" description="HTH tetR-type" evidence="3">
    <location>
        <begin position="11"/>
        <end position="71"/>
    </location>
</feature>
<protein>
    <submittedName>
        <fullName evidence="4">TetR family transcriptional regulator</fullName>
    </submittedName>
</protein>
<proteinExistence type="predicted"/>
<dbReference type="PANTHER" id="PTHR43479">
    <property type="entry name" value="ACREF/ENVCD OPERON REPRESSOR-RELATED"/>
    <property type="match status" value="1"/>
</dbReference>
<feature type="DNA-binding region" description="H-T-H motif" evidence="2">
    <location>
        <begin position="34"/>
        <end position="53"/>
    </location>
</feature>
<keyword evidence="1 2" id="KW-0238">DNA-binding</keyword>
<name>A0A939IUF1_9MICO</name>
<dbReference type="Gene3D" id="1.10.357.10">
    <property type="entry name" value="Tetracycline Repressor, domain 2"/>
    <property type="match status" value="1"/>
</dbReference>
<dbReference type="PANTHER" id="PTHR43479:SF11">
    <property type="entry name" value="ACREF_ENVCD OPERON REPRESSOR-RELATED"/>
    <property type="match status" value="1"/>
</dbReference>
<dbReference type="PROSITE" id="PS50977">
    <property type="entry name" value="HTH_TETR_2"/>
    <property type="match status" value="1"/>
</dbReference>
<dbReference type="AlphaFoldDB" id="A0A939IUF1"/>
<comment type="caution">
    <text evidence="4">The sequence shown here is derived from an EMBL/GenBank/DDBJ whole genome shotgun (WGS) entry which is preliminary data.</text>
</comment>
<evidence type="ECO:0000313" key="4">
    <source>
        <dbReference type="EMBL" id="MBN8204578.1"/>
    </source>
</evidence>
<dbReference type="GO" id="GO:0003677">
    <property type="term" value="F:DNA binding"/>
    <property type="evidence" value="ECO:0007669"/>
    <property type="project" value="UniProtKB-UniRule"/>
</dbReference>
<evidence type="ECO:0000259" key="3">
    <source>
        <dbReference type="PROSITE" id="PS50977"/>
    </source>
</evidence>
<gene>
    <name evidence="4" type="ORF">JF543_01235</name>
</gene>
<dbReference type="Pfam" id="PF00440">
    <property type="entry name" value="TetR_N"/>
    <property type="match status" value="1"/>
</dbReference>